<proteinExistence type="predicted"/>
<evidence type="ECO:0000313" key="2">
    <source>
        <dbReference type="EMBL" id="MBC8754404.1"/>
    </source>
</evidence>
<name>A0ABR7Q761_9FLAO</name>
<accession>A0ABR7Q761</accession>
<keyword evidence="3" id="KW-1185">Reference proteome</keyword>
<dbReference type="Proteomes" id="UP000619238">
    <property type="component" value="Unassembled WGS sequence"/>
</dbReference>
<comment type="caution">
    <text evidence="2">The sequence shown here is derived from an EMBL/GenBank/DDBJ whole genome shotgun (WGS) entry which is preliminary data.</text>
</comment>
<evidence type="ECO:0000256" key="1">
    <source>
        <dbReference type="SAM" id="Phobius"/>
    </source>
</evidence>
<dbReference type="RefSeq" id="WP_187561444.1">
    <property type="nucleotide sequence ID" value="NZ_JACGWS010000003.1"/>
</dbReference>
<evidence type="ECO:0008006" key="4">
    <source>
        <dbReference type="Google" id="ProtNLM"/>
    </source>
</evidence>
<organism evidence="2 3">
    <name type="scientific">Kordia aestuariivivens</name>
    <dbReference type="NCBI Taxonomy" id="2759037"/>
    <lineage>
        <taxon>Bacteria</taxon>
        <taxon>Pseudomonadati</taxon>
        <taxon>Bacteroidota</taxon>
        <taxon>Flavobacteriia</taxon>
        <taxon>Flavobacteriales</taxon>
        <taxon>Flavobacteriaceae</taxon>
        <taxon>Kordia</taxon>
    </lineage>
</organism>
<evidence type="ECO:0000313" key="3">
    <source>
        <dbReference type="Proteomes" id="UP000619238"/>
    </source>
</evidence>
<dbReference type="EMBL" id="JACGWS010000003">
    <property type="protein sequence ID" value="MBC8754404.1"/>
    <property type="molecule type" value="Genomic_DNA"/>
</dbReference>
<sequence>MFTSVFQKLSNASEKKLLLLAVLIFLLAASCMVHFDTLLKNEVAPLGIISFELAKTLDCSTKILTSWQATEGAMLSAEWSLWFDYIFMIAYALLLCLIIHRVARIVWKQPESLGYRLGIIMIKMVIFAAFLDAVENFALLQLFYGDLQSHWSTLAFATATIKFINIILAILYVIISLILAGIKKTIHVKK</sequence>
<feature type="transmembrane region" description="Helical" evidence="1">
    <location>
        <begin position="82"/>
        <end position="103"/>
    </location>
</feature>
<keyword evidence="1" id="KW-0472">Membrane</keyword>
<protein>
    <recommendedName>
        <fullName evidence="4">Paraquat-inducible protein A</fullName>
    </recommendedName>
</protein>
<feature type="transmembrane region" description="Helical" evidence="1">
    <location>
        <begin position="115"/>
        <end position="134"/>
    </location>
</feature>
<keyword evidence="1" id="KW-1133">Transmembrane helix</keyword>
<keyword evidence="1" id="KW-0812">Transmembrane</keyword>
<gene>
    <name evidence="2" type="ORF">H2O64_06955</name>
</gene>
<feature type="transmembrane region" description="Helical" evidence="1">
    <location>
        <begin position="154"/>
        <end position="182"/>
    </location>
</feature>
<reference evidence="2 3" key="1">
    <citation type="submission" date="2020-07" db="EMBL/GenBank/DDBJ databases">
        <title>Description of Kordia aestuariivivens sp. nov., isolated from a tidal flat.</title>
        <authorList>
            <person name="Park S."/>
            <person name="Yoon J.-H."/>
        </authorList>
    </citation>
    <scope>NUCLEOTIDE SEQUENCE [LARGE SCALE GENOMIC DNA]</scope>
    <source>
        <strain evidence="2 3">YSTF-M3</strain>
    </source>
</reference>